<name>A0A392SKP8_9FABA</name>
<feature type="non-terminal residue" evidence="2">
    <location>
        <position position="52"/>
    </location>
</feature>
<evidence type="ECO:0000313" key="2">
    <source>
        <dbReference type="EMBL" id="MCI48535.1"/>
    </source>
</evidence>
<feature type="compositionally biased region" description="Polar residues" evidence="1">
    <location>
        <begin position="40"/>
        <end position="52"/>
    </location>
</feature>
<dbReference type="Proteomes" id="UP000265520">
    <property type="component" value="Unassembled WGS sequence"/>
</dbReference>
<comment type="caution">
    <text evidence="2">The sequence shown here is derived from an EMBL/GenBank/DDBJ whole genome shotgun (WGS) entry which is preliminary data.</text>
</comment>
<proteinExistence type="predicted"/>
<organism evidence="2 3">
    <name type="scientific">Trifolium medium</name>
    <dbReference type="NCBI Taxonomy" id="97028"/>
    <lineage>
        <taxon>Eukaryota</taxon>
        <taxon>Viridiplantae</taxon>
        <taxon>Streptophyta</taxon>
        <taxon>Embryophyta</taxon>
        <taxon>Tracheophyta</taxon>
        <taxon>Spermatophyta</taxon>
        <taxon>Magnoliopsida</taxon>
        <taxon>eudicotyledons</taxon>
        <taxon>Gunneridae</taxon>
        <taxon>Pentapetalae</taxon>
        <taxon>rosids</taxon>
        <taxon>fabids</taxon>
        <taxon>Fabales</taxon>
        <taxon>Fabaceae</taxon>
        <taxon>Papilionoideae</taxon>
        <taxon>50 kb inversion clade</taxon>
        <taxon>NPAAA clade</taxon>
        <taxon>Hologalegina</taxon>
        <taxon>IRL clade</taxon>
        <taxon>Trifolieae</taxon>
        <taxon>Trifolium</taxon>
    </lineage>
</organism>
<evidence type="ECO:0000313" key="3">
    <source>
        <dbReference type="Proteomes" id="UP000265520"/>
    </source>
</evidence>
<dbReference type="EMBL" id="LXQA010387776">
    <property type="protein sequence ID" value="MCI48535.1"/>
    <property type="molecule type" value="Genomic_DNA"/>
</dbReference>
<feature type="compositionally biased region" description="Polar residues" evidence="1">
    <location>
        <begin position="7"/>
        <end position="20"/>
    </location>
</feature>
<keyword evidence="3" id="KW-1185">Reference proteome</keyword>
<evidence type="ECO:0000256" key="1">
    <source>
        <dbReference type="SAM" id="MobiDB-lite"/>
    </source>
</evidence>
<sequence>MFKNEPTDPSNTTLHRQQQAPPCGTKKPNPRRKQPNKQNHQLIATTTLAGKS</sequence>
<accession>A0A392SKP8</accession>
<dbReference type="AlphaFoldDB" id="A0A392SKP8"/>
<reference evidence="2 3" key="1">
    <citation type="journal article" date="2018" name="Front. Plant Sci.">
        <title>Red Clover (Trifolium pratense) and Zigzag Clover (T. medium) - A Picture of Genomic Similarities and Differences.</title>
        <authorList>
            <person name="Dluhosova J."/>
            <person name="Istvanek J."/>
            <person name="Nedelnik J."/>
            <person name="Repkova J."/>
        </authorList>
    </citation>
    <scope>NUCLEOTIDE SEQUENCE [LARGE SCALE GENOMIC DNA]</scope>
    <source>
        <strain evidence="3">cv. 10/8</strain>
        <tissue evidence="2">Leaf</tissue>
    </source>
</reference>
<feature type="region of interest" description="Disordered" evidence="1">
    <location>
        <begin position="1"/>
        <end position="52"/>
    </location>
</feature>
<protein>
    <submittedName>
        <fullName evidence="2">Uncharacterized protein</fullName>
    </submittedName>
</protein>